<dbReference type="SUPFAM" id="SSF52540">
    <property type="entry name" value="P-loop containing nucleoside triphosphate hydrolases"/>
    <property type="match status" value="2"/>
</dbReference>
<keyword evidence="2" id="KW-0479">Metal-binding</keyword>
<proteinExistence type="predicted"/>
<reference evidence="7 8" key="1">
    <citation type="submission" date="2021-01" db="EMBL/GenBank/DDBJ databases">
        <title>Genome public.</title>
        <authorList>
            <person name="Liu C."/>
            <person name="Sun Q."/>
        </authorList>
    </citation>
    <scope>NUCLEOTIDE SEQUENCE [LARGE SCALE GENOMIC DNA]</scope>
    <source>
        <strain evidence="7 8">YIM B02564</strain>
    </source>
</reference>
<dbReference type="SMART" id="SM00490">
    <property type="entry name" value="HELICc"/>
    <property type="match status" value="1"/>
</dbReference>
<dbReference type="InterPro" id="IPR007527">
    <property type="entry name" value="Znf_SWIM"/>
</dbReference>
<sequence length="1098" mass="126534">MMFESLTVSEIKSFFTSSNYRKGHSYYMQGKVKELAYDPGREAWYAVVKGSKRYRVVVYESALGLECECNCPAFDRYDQECKHVVAVMLEIQEQLADDGPVSSRDRKLQAILEERERMQEEYARQQQERQSIYVKQLTNQFIAVLSNQQENIYQGDLTEKQLLLVEWICKVKQTYQHTVLSLEMKVGHKRTYVVKNIVDFLRAIKLKNQYPFTKTFSYDPTEYTFTDSDQEIIDLLQETIKYEEMYRSLQSPYAYGTTSDVRAITISPLLADQLVEKLAARPITFQSRDNVYHQLNFHIHELPFSMQLDKGSKAAFQLDVSEFGFVDYLDLYGYVVKDNTLYKLTAIQQTFVKEVKKLVQLASTPVIPISQEQIVPLLSYAGPVLNEVGRLEIADSISTKIMKFPLKAKVYVDCIDDLLHVTLEYHYGDHMINPFLHQPVKPEMDAILMRDSEKEQMIMNVLESTQLKSNGQLLYLEGEAEIFEFLYEILPRLEEMADIFLTKQVKSLILPEQRSPVTHVDVDSSGNWLDVSFVMDGIEQADIEQILLSAIEKKKYYRLPNGAFVPLESEEFQPIRNILHDFHIKPAQLNQESFRLPLYRGMELEELVAGKKGSKAKFGKLFRQLLTRLKNPEELDFEVPASLQAELRDYQNYGYQWLRTLQYYGFGGILADDMGLGKTLQAIALLAADQEKQEDHQPSLIVAPASLVYNWKNELEKFAPSLRAEVLIGSPGERSDMLQCATPPDIWITSYPTLRQDSDYYRQHAFRMLILDEAQAIKNHATKTAKAVRDIQAATRFALSGTPIENSIDELWSIFQTIMPDFFPNQKAFRQLPTEKVAKMIKPFLLRRVKRDVLKELPDKIETVHVSDLTKQQKELYLAYLEKIKTETADSLQGEGFQKSRMKILAGLTRLRQLCCHPSLFLENYKGDSGKLQQLMDLVVNALENGRRLLIFSQFTSMLQIIRESLETAGITFFYLDGQTGSKERVQLVERFNNGEVDIFLISLKAGNTGLNLTGADTVILYDLWWNPAVEEQAAGRAHRMGQKNVVQVIRLITKGTIEEKMYELQERKKELIETVMEPGDQALSRITEEDIREILNI</sequence>
<protein>
    <submittedName>
        <fullName evidence="7">SNF2 helicase associated domain-containing protein</fullName>
    </submittedName>
</protein>
<dbReference type="InterPro" id="IPR000330">
    <property type="entry name" value="SNF2_N"/>
</dbReference>
<organism evidence="7 8">
    <name type="scientific">Neobacillus paridis</name>
    <dbReference type="NCBI Taxonomy" id="2803862"/>
    <lineage>
        <taxon>Bacteria</taxon>
        <taxon>Bacillati</taxon>
        <taxon>Bacillota</taxon>
        <taxon>Bacilli</taxon>
        <taxon>Bacillales</taxon>
        <taxon>Bacillaceae</taxon>
        <taxon>Neobacillus</taxon>
    </lineage>
</organism>
<evidence type="ECO:0000313" key="8">
    <source>
        <dbReference type="Proteomes" id="UP000623967"/>
    </source>
</evidence>
<dbReference type="InterPro" id="IPR027417">
    <property type="entry name" value="P-loop_NTPase"/>
</dbReference>
<accession>A0ABS1TQK4</accession>
<dbReference type="CDD" id="cd18793">
    <property type="entry name" value="SF2_C_SNF"/>
    <property type="match status" value="1"/>
</dbReference>
<dbReference type="PROSITE" id="PS50966">
    <property type="entry name" value="ZF_SWIM"/>
    <property type="match status" value="1"/>
</dbReference>
<dbReference type="InterPro" id="IPR014001">
    <property type="entry name" value="Helicase_ATP-bd"/>
</dbReference>
<keyword evidence="2" id="KW-0863">Zinc-finger</keyword>
<evidence type="ECO:0000256" key="1">
    <source>
        <dbReference type="ARBA" id="ARBA00022801"/>
    </source>
</evidence>
<evidence type="ECO:0000259" key="6">
    <source>
        <dbReference type="PROSITE" id="PS51194"/>
    </source>
</evidence>
<keyword evidence="1" id="KW-0378">Hydrolase</keyword>
<evidence type="ECO:0000256" key="3">
    <source>
        <dbReference type="SAM" id="Coils"/>
    </source>
</evidence>
<feature type="coiled-coil region" evidence="3">
    <location>
        <begin position="101"/>
        <end position="135"/>
    </location>
</feature>
<keyword evidence="3" id="KW-0175">Coiled coil</keyword>
<dbReference type="EMBL" id="JAESWB010000181">
    <property type="protein sequence ID" value="MBL4953329.1"/>
    <property type="molecule type" value="Genomic_DNA"/>
</dbReference>
<feature type="domain" description="Helicase C-terminal" evidence="6">
    <location>
        <begin position="934"/>
        <end position="1088"/>
    </location>
</feature>
<gene>
    <name evidence="7" type="ORF">JK635_14035</name>
</gene>
<feature type="domain" description="SWIM-type" evidence="4">
    <location>
        <begin position="54"/>
        <end position="92"/>
    </location>
</feature>
<evidence type="ECO:0000259" key="4">
    <source>
        <dbReference type="PROSITE" id="PS50966"/>
    </source>
</evidence>
<dbReference type="PROSITE" id="PS51192">
    <property type="entry name" value="HELICASE_ATP_BIND_1"/>
    <property type="match status" value="1"/>
</dbReference>
<dbReference type="PANTHER" id="PTHR10799">
    <property type="entry name" value="SNF2/RAD54 HELICASE FAMILY"/>
    <property type="match status" value="1"/>
</dbReference>
<keyword evidence="2" id="KW-0862">Zinc</keyword>
<feature type="domain" description="Helicase ATP-binding" evidence="5">
    <location>
        <begin position="659"/>
        <end position="821"/>
    </location>
</feature>
<dbReference type="InterPro" id="IPR013663">
    <property type="entry name" value="Helicase_SWF/SNF/SWI_bac"/>
</dbReference>
<dbReference type="PROSITE" id="PS51194">
    <property type="entry name" value="HELICASE_CTER"/>
    <property type="match status" value="1"/>
</dbReference>
<name>A0ABS1TQK4_9BACI</name>
<dbReference type="Pfam" id="PF08455">
    <property type="entry name" value="SNF2_assoc"/>
    <property type="match status" value="1"/>
</dbReference>
<dbReference type="InterPro" id="IPR001650">
    <property type="entry name" value="Helicase_C-like"/>
</dbReference>
<keyword evidence="8" id="KW-1185">Reference proteome</keyword>
<evidence type="ECO:0000256" key="2">
    <source>
        <dbReference type="PROSITE-ProRule" id="PRU00325"/>
    </source>
</evidence>
<dbReference type="Proteomes" id="UP000623967">
    <property type="component" value="Unassembled WGS sequence"/>
</dbReference>
<dbReference type="Pfam" id="PF00176">
    <property type="entry name" value="SNF2-rel_dom"/>
    <property type="match status" value="1"/>
</dbReference>
<dbReference type="Gene3D" id="3.40.50.300">
    <property type="entry name" value="P-loop containing nucleotide triphosphate hydrolases"/>
    <property type="match status" value="1"/>
</dbReference>
<dbReference type="InterPro" id="IPR038718">
    <property type="entry name" value="SNF2-like_sf"/>
</dbReference>
<dbReference type="InterPro" id="IPR049730">
    <property type="entry name" value="SNF2/RAD54-like_C"/>
</dbReference>
<dbReference type="Pfam" id="PF00271">
    <property type="entry name" value="Helicase_C"/>
    <property type="match status" value="1"/>
</dbReference>
<evidence type="ECO:0000259" key="5">
    <source>
        <dbReference type="PROSITE" id="PS51192"/>
    </source>
</evidence>
<evidence type="ECO:0000313" key="7">
    <source>
        <dbReference type="EMBL" id="MBL4953329.1"/>
    </source>
</evidence>
<dbReference type="SMART" id="SM00487">
    <property type="entry name" value="DEXDc"/>
    <property type="match status" value="1"/>
</dbReference>
<dbReference type="Gene3D" id="3.40.50.10810">
    <property type="entry name" value="Tandem AAA-ATPase domain"/>
    <property type="match status" value="1"/>
</dbReference>
<comment type="caution">
    <text evidence="7">The sequence shown here is derived from an EMBL/GenBank/DDBJ whole genome shotgun (WGS) entry which is preliminary data.</text>
</comment>
<dbReference type="Pfam" id="PF04434">
    <property type="entry name" value="SWIM"/>
    <property type="match status" value="1"/>
</dbReference>